<organism evidence="1">
    <name type="scientific">Singulisphaera sp. Ch08</name>
    <dbReference type="NCBI Taxonomy" id="3120278"/>
    <lineage>
        <taxon>Bacteria</taxon>
        <taxon>Pseudomonadati</taxon>
        <taxon>Planctomycetota</taxon>
        <taxon>Planctomycetia</taxon>
        <taxon>Isosphaerales</taxon>
        <taxon>Isosphaeraceae</taxon>
        <taxon>Singulisphaera</taxon>
    </lineage>
</organism>
<reference evidence="1" key="1">
    <citation type="submission" date="2024-05" db="EMBL/GenBank/DDBJ databases">
        <title>Planctomycetes of the genus Singulisphaera possess chitinolytic capabilities.</title>
        <authorList>
            <person name="Ivanova A."/>
        </authorList>
    </citation>
    <scope>NUCLEOTIDE SEQUENCE</scope>
    <source>
        <strain evidence="1">Ch08T</strain>
    </source>
</reference>
<dbReference type="PANTHER" id="PTHR37833">
    <property type="entry name" value="LIPOPROTEIN-RELATED"/>
    <property type="match status" value="1"/>
</dbReference>
<sequence>MVRWILLAVLVVALTATATIVVQSVSLEPSIVSGPEFPASVGTSGPTPKAVVEGDLVYKFGSKALHTKFERDWTIKNEGEGDLILSLEAPPCSCTVAGFMDKDRKVSGSKTVPPKEETVIHFTWETLSNGHYHKPATLITNDPEMPKITFAAEGEVSPAVMIYPPSENQTISVAEISSDKEKNTVMFAVYSQDKPDLKITEISSSLPEFITAEQKPLSEKDCKEINTKAGRQVVLTIKRGMTLGTFLQELVIKTDHPNEPEVRLSLTGKIVGPISMVPTKLRLRGNASQAGEQVNLLMLVQNQRETKFEVKQKPEKFKVEIVPGDKPGRYRLIVTVPPGLPTGTVEEEVILETDHPFAKELKIPISGFIRSAS</sequence>
<evidence type="ECO:0008006" key="2">
    <source>
        <dbReference type="Google" id="ProtNLM"/>
    </source>
</evidence>
<evidence type="ECO:0000313" key="1">
    <source>
        <dbReference type="EMBL" id="XBH04765.1"/>
    </source>
</evidence>
<dbReference type="InterPro" id="IPR013783">
    <property type="entry name" value="Ig-like_fold"/>
</dbReference>
<name>A0AAU7CHQ9_9BACT</name>
<dbReference type="EMBL" id="CP155447">
    <property type="protein sequence ID" value="XBH04765.1"/>
    <property type="molecule type" value="Genomic_DNA"/>
</dbReference>
<accession>A0AAU7CHQ9</accession>
<dbReference type="AlphaFoldDB" id="A0AAU7CHQ9"/>
<gene>
    <name evidence="1" type="ORF">V5E97_01745</name>
</gene>
<protein>
    <recommendedName>
        <fullName evidence="2">DUF1573 domain-containing protein</fullName>
    </recommendedName>
</protein>
<dbReference type="Gene3D" id="2.60.40.10">
    <property type="entry name" value="Immunoglobulins"/>
    <property type="match status" value="1"/>
</dbReference>
<dbReference type="RefSeq" id="WP_406697559.1">
    <property type="nucleotide sequence ID" value="NZ_CP155447.1"/>
</dbReference>
<dbReference type="PANTHER" id="PTHR37833:SF1">
    <property type="entry name" value="SIGNAL PEPTIDE PROTEIN"/>
    <property type="match status" value="1"/>
</dbReference>
<proteinExistence type="predicted"/>